<evidence type="ECO:0000313" key="2">
    <source>
        <dbReference type="Proteomes" id="UP000274822"/>
    </source>
</evidence>
<keyword evidence="2" id="KW-1185">Reference proteome</keyword>
<organism evidence="1 2">
    <name type="scientific">Jimgerdemannia flammicorona</name>
    <dbReference type="NCBI Taxonomy" id="994334"/>
    <lineage>
        <taxon>Eukaryota</taxon>
        <taxon>Fungi</taxon>
        <taxon>Fungi incertae sedis</taxon>
        <taxon>Mucoromycota</taxon>
        <taxon>Mucoromycotina</taxon>
        <taxon>Endogonomycetes</taxon>
        <taxon>Endogonales</taxon>
        <taxon>Endogonaceae</taxon>
        <taxon>Jimgerdemannia</taxon>
    </lineage>
</organism>
<dbReference type="GO" id="GO:0019239">
    <property type="term" value="F:deaminase activity"/>
    <property type="evidence" value="ECO:0007669"/>
    <property type="project" value="TreeGrafter"/>
</dbReference>
<dbReference type="SUPFAM" id="SSF55298">
    <property type="entry name" value="YjgF-like"/>
    <property type="match status" value="1"/>
</dbReference>
<dbReference type="PANTHER" id="PTHR11803:SF48">
    <property type="entry name" value="2-AMINOMUCONATE DEAMINASE"/>
    <property type="match status" value="1"/>
</dbReference>
<dbReference type="CDD" id="cd00448">
    <property type="entry name" value="YjgF_YER057c_UK114_family"/>
    <property type="match status" value="1"/>
</dbReference>
<dbReference type="GO" id="GO:0005829">
    <property type="term" value="C:cytosol"/>
    <property type="evidence" value="ECO:0007669"/>
    <property type="project" value="TreeGrafter"/>
</dbReference>
<reference evidence="1 2" key="1">
    <citation type="journal article" date="2018" name="New Phytol.">
        <title>Phylogenomics of Endogonaceae and evolution of mycorrhizas within Mucoromycota.</title>
        <authorList>
            <person name="Chang Y."/>
            <person name="Desiro A."/>
            <person name="Na H."/>
            <person name="Sandor L."/>
            <person name="Lipzen A."/>
            <person name="Clum A."/>
            <person name="Barry K."/>
            <person name="Grigoriev I.V."/>
            <person name="Martin F.M."/>
            <person name="Stajich J.E."/>
            <person name="Smith M.E."/>
            <person name="Bonito G."/>
            <person name="Spatafora J.W."/>
        </authorList>
    </citation>
    <scope>NUCLEOTIDE SEQUENCE [LARGE SCALE GENOMIC DNA]</scope>
    <source>
        <strain evidence="1 2">AD002</strain>
    </source>
</reference>
<dbReference type="GO" id="GO:0005739">
    <property type="term" value="C:mitochondrion"/>
    <property type="evidence" value="ECO:0007669"/>
    <property type="project" value="TreeGrafter"/>
</dbReference>
<dbReference type="InterPro" id="IPR006175">
    <property type="entry name" value="YjgF/YER057c/UK114"/>
</dbReference>
<comment type="caution">
    <text evidence="1">The sequence shown here is derived from an EMBL/GenBank/DDBJ whole genome shotgun (WGS) entry which is preliminary data.</text>
</comment>
<dbReference type="InterPro" id="IPR035959">
    <property type="entry name" value="RutC-like_sf"/>
</dbReference>
<dbReference type="PANTHER" id="PTHR11803">
    <property type="entry name" value="2-IMINOBUTANOATE/2-IMINOPROPANOATE DEAMINASE RIDA"/>
    <property type="match status" value="1"/>
</dbReference>
<dbReference type="EMBL" id="RBNJ01009409">
    <property type="protein sequence ID" value="RUS26912.1"/>
    <property type="molecule type" value="Genomic_DNA"/>
</dbReference>
<name>A0A433QAW1_9FUNG</name>
<gene>
    <name evidence="1" type="ORF">BC938DRAFT_483953</name>
</gene>
<protein>
    <submittedName>
        <fullName evidence="1">Endoribonuclease L-PSP/chorismate mutase-like protein</fullName>
    </submittedName>
</protein>
<dbReference type="Proteomes" id="UP000274822">
    <property type="component" value="Unassembled WGS sequence"/>
</dbReference>
<proteinExistence type="predicted"/>
<dbReference type="Gene3D" id="3.30.1330.40">
    <property type="entry name" value="RutC-like"/>
    <property type="match status" value="1"/>
</dbReference>
<accession>A0A433QAW1</accession>
<sequence>MYTMSSANGQPLILKQGAQPLAHYPHARVAGGLIFVSGISSRRLDNTYEGVTYVPDGTFRLDIRAQTKAVLENIKLWHSIDEILQSTGASLKNVVDLTVFLVDMEDYAAFNEVYNTFFSAETGKQTHIIYGQDAAQCMRFHQNYSCNYQILTYVAIWFVIDLGPSRTTVAVKELPSPKLLIEIKATALASV</sequence>
<dbReference type="Pfam" id="PF01042">
    <property type="entry name" value="Ribonuc_L-PSP"/>
    <property type="match status" value="1"/>
</dbReference>
<evidence type="ECO:0000313" key="1">
    <source>
        <dbReference type="EMBL" id="RUS26912.1"/>
    </source>
</evidence>
<dbReference type="AlphaFoldDB" id="A0A433QAW1"/>